<dbReference type="EMBL" id="CARXXK010001472">
    <property type="protein sequence ID" value="CAI6376315.1"/>
    <property type="molecule type" value="Genomic_DNA"/>
</dbReference>
<dbReference type="Gene3D" id="3.10.10.10">
    <property type="entry name" value="HIV Type 1 Reverse Transcriptase, subunit A, domain 1"/>
    <property type="match status" value="1"/>
</dbReference>
<evidence type="ECO:0000313" key="4">
    <source>
        <dbReference type="Proteomes" id="UP001160148"/>
    </source>
</evidence>
<feature type="compositionally biased region" description="Basic and acidic residues" evidence="1">
    <location>
        <begin position="413"/>
        <end position="434"/>
    </location>
</feature>
<feature type="region of interest" description="Disordered" evidence="1">
    <location>
        <begin position="101"/>
        <end position="125"/>
    </location>
</feature>
<comment type="caution">
    <text evidence="3">The sequence shown here is derived from an EMBL/GenBank/DDBJ whole genome shotgun (WGS) entry which is preliminary data.</text>
</comment>
<dbReference type="SUPFAM" id="SSF53098">
    <property type="entry name" value="Ribonuclease H-like"/>
    <property type="match status" value="1"/>
</dbReference>
<organism evidence="3 4">
    <name type="scientific">Macrosiphum euphorbiae</name>
    <name type="common">potato aphid</name>
    <dbReference type="NCBI Taxonomy" id="13131"/>
    <lineage>
        <taxon>Eukaryota</taxon>
        <taxon>Metazoa</taxon>
        <taxon>Ecdysozoa</taxon>
        <taxon>Arthropoda</taxon>
        <taxon>Hexapoda</taxon>
        <taxon>Insecta</taxon>
        <taxon>Pterygota</taxon>
        <taxon>Neoptera</taxon>
        <taxon>Paraneoptera</taxon>
        <taxon>Hemiptera</taxon>
        <taxon>Sternorrhyncha</taxon>
        <taxon>Aphidomorpha</taxon>
        <taxon>Aphidoidea</taxon>
        <taxon>Aphididae</taxon>
        <taxon>Macrosiphini</taxon>
        <taxon>Macrosiphum</taxon>
    </lineage>
</organism>
<dbReference type="SUPFAM" id="SSF56672">
    <property type="entry name" value="DNA/RNA polymerases"/>
    <property type="match status" value="1"/>
</dbReference>
<keyword evidence="4" id="KW-1185">Reference proteome</keyword>
<dbReference type="InterPro" id="IPR043502">
    <property type="entry name" value="DNA/RNA_pol_sf"/>
</dbReference>
<dbReference type="InterPro" id="IPR005312">
    <property type="entry name" value="DUF1759"/>
</dbReference>
<dbReference type="CDD" id="cd00303">
    <property type="entry name" value="retropepsin_like"/>
    <property type="match status" value="1"/>
</dbReference>
<dbReference type="InterPro" id="IPR040676">
    <property type="entry name" value="DUF5641"/>
</dbReference>
<dbReference type="PROSITE" id="PS50994">
    <property type="entry name" value="INTEGRASE"/>
    <property type="match status" value="1"/>
</dbReference>
<dbReference type="GO" id="GO:0003676">
    <property type="term" value="F:nucleic acid binding"/>
    <property type="evidence" value="ECO:0007669"/>
    <property type="project" value="InterPro"/>
</dbReference>
<dbReference type="Gene3D" id="3.30.420.10">
    <property type="entry name" value="Ribonuclease H-like superfamily/Ribonuclease H"/>
    <property type="match status" value="1"/>
</dbReference>
<protein>
    <recommendedName>
        <fullName evidence="2">Integrase catalytic domain-containing protein</fullName>
    </recommendedName>
</protein>
<name>A0AAV0Y604_9HEMI</name>
<dbReference type="Pfam" id="PF18701">
    <property type="entry name" value="DUF5641"/>
    <property type="match status" value="1"/>
</dbReference>
<feature type="domain" description="Integrase catalytic" evidence="2">
    <location>
        <begin position="1428"/>
        <end position="1612"/>
    </location>
</feature>
<dbReference type="PANTHER" id="PTHR47331:SF1">
    <property type="entry name" value="GAG-LIKE PROTEIN"/>
    <property type="match status" value="1"/>
</dbReference>
<gene>
    <name evidence="3" type="ORF">MEUPH1_LOCUS29697</name>
</gene>
<dbReference type="PANTHER" id="PTHR47331">
    <property type="entry name" value="PHD-TYPE DOMAIN-CONTAINING PROTEIN"/>
    <property type="match status" value="1"/>
</dbReference>
<dbReference type="InterPro" id="IPR043128">
    <property type="entry name" value="Rev_trsase/Diguanyl_cyclase"/>
</dbReference>
<dbReference type="Pfam" id="PF17921">
    <property type="entry name" value="Integrase_H2C2"/>
    <property type="match status" value="1"/>
</dbReference>
<feature type="region of interest" description="Disordered" evidence="1">
    <location>
        <begin position="413"/>
        <end position="443"/>
    </location>
</feature>
<dbReference type="Gene3D" id="3.30.70.270">
    <property type="match status" value="1"/>
</dbReference>
<dbReference type="InterPro" id="IPR001584">
    <property type="entry name" value="Integrase_cat-core"/>
</dbReference>
<dbReference type="InterPro" id="IPR012337">
    <property type="entry name" value="RNaseH-like_sf"/>
</dbReference>
<sequence>MVLDAETLKVLSELRRKRGVVKGALTRTLKFINNFDPKTEALSLLEFRQEELPQINRKFDDVQSEIELLNTEDPFEEEKEREEFEKNYFAARSRIQETITNERRHNASGHDTSHNSNTSTNQSRIQLPPIKIPEFSGNIQDWEPFFDSFRSAIHEENSFTSAHKFYYLRSYLTGAALDLIKAVPMTDANYYVAIERLKQRYDNKSLTIQSHIKSLLESPHVENATATELQQLHSHVCTHIAALKALDQPVDKWDAWLITIISMRLDKDTLHGWQLHQRNTQFPKYVDLEEFLAGRCVAMETSYQFCSKLEGANTNSVPHQRSKGYKSNNNPPKLTLFTNKNDRDNKCTHCAGKHWLFFCDSFKELDVNSRLTVVRDAKLCFNCLSPYHSKDYCKSKYSCQTCKGRHNTLLHQERKSGATSQKEDDLPNSSKEDTSSSNGQKVSMPAQATSEHVFLATAVVTVRDSHGSYHKCRAVLDSGSQVNFISRELSRVLGLNQRTNVLPICGIGTSKTQSGASVDITVSSSVKKFDIEITCHILPVIVNDLSAIPTPRDGWNIPNELVPFLADPTFCESGSIELLIGSALFFDLILTERIPLITGKLYLQDSKFGWIVTGVIDATCLLIIAETLERDSDVNDRTEDSTHYDNSKCNQRYLEDDKALHHFQNNTRRNEEGRFIVRLPINISTDMLGNTLIMATTRFLSVERRLQRDDKLRTEYTRFMKEYLEMGHMKEVQNEVELPVRSCYLPHHAVQKESSLTTKIRVVFDASARSSSGVSLNDILMHGPTVQADVFTILARFRMHQYTLMADIEKMFRQVAIDERDWDLQRIVWRDSPTEPLKTFNLTTVTYGMKPASFLATQCLVTLAHLVHNEYPRASEIIKNDIYMDDLMTGAETEEDCIKLQQELNTILISAKLPLRKWCSNSTKVLQHVGKGEADPLYTLEIRDGDTVKSLGLQWRPYQDEFHFNIAMDSTRSRCTKRTLLSDLNRVFDPLGFLAPVLLKGKIFMQQIWALKVEWDSPLSADVIERWKTFMRDLETLRNICIPRKVIPAACNFIEFHGFCDASEEAYGACIYIRTRGTNKTYHAQLMCAKTRVAPLKAVTIPRLELNGALLLAELARKVADAWGNNTHSFQLWTDSTVVLGWLNSHNKRLKTYVANRVNQILEITEARQWRHVRTNENPADIASRGVKPAELLRNNFWWNGPDWLTQDAEQWKISALPDEEEILPEIKPVQLALISIDSSKDLLQYYSSWKKLVRAIAWLSRFVEFRKTKGSETNATKYLVLSELRSAEKILIKRAQADEFSLELLAMRKQREIPKCSKLKGLCPVLRTDGLIVVGGRLENADLGEKQIHPVVLPAKHKITRLIFEDYHQTLLHCGPQTLLAEVRQCYWPLRGRIMARSTVTRCINCVRARPRFEPPLMAPLPKQRVQMSRPFTVTGVDFAGPLQIQSGIRRVTTKKAWIAVFVCFSTRAIHLEPVVGLTSEAFLAALRRFIARRGKSTKIYSDNATNFVGVQKELKTYLENSERYMADEGVQWHFNPPSAPHFSGLWENAVKSTKHHLYRVIKDSRLNLEELQTLLCQIEACVNSRPMTPLSSDPGEPNALTPAHFLIGGPLLLPPEPEIPGEIVSNLRRWKHVQGLMQIFWKRWHKEYLPQLQVRGRWITPRKNMSVDDIVVIKEDCTPPTKWKLGRIMQVHPGIDGIVRVVTLRTSNQAELRRPVAKLCRLPTDADIQVETYHFQRGEDVAAATIRQ</sequence>
<dbReference type="GO" id="GO:0042575">
    <property type="term" value="C:DNA polymerase complex"/>
    <property type="evidence" value="ECO:0007669"/>
    <property type="project" value="UniProtKB-ARBA"/>
</dbReference>
<dbReference type="Pfam" id="PF05380">
    <property type="entry name" value="Peptidase_A17"/>
    <property type="match status" value="1"/>
</dbReference>
<dbReference type="GO" id="GO:0071897">
    <property type="term" value="P:DNA biosynthetic process"/>
    <property type="evidence" value="ECO:0007669"/>
    <property type="project" value="UniProtKB-ARBA"/>
</dbReference>
<dbReference type="InterPro" id="IPR008042">
    <property type="entry name" value="Retrotrans_Pao"/>
</dbReference>
<evidence type="ECO:0000256" key="1">
    <source>
        <dbReference type="SAM" id="MobiDB-lite"/>
    </source>
</evidence>
<evidence type="ECO:0000259" key="2">
    <source>
        <dbReference type="PROSITE" id="PS50994"/>
    </source>
</evidence>
<accession>A0AAV0Y604</accession>
<dbReference type="Proteomes" id="UP001160148">
    <property type="component" value="Unassembled WGS sequence"/>
</dbReference>
<dbReference type="Pfam" id="PF03564">
    <property type="entry name" value="DUF1759"/>
    <property type="match status" value="1"/>
</dbReference>
<proteinExistence type="predicted"/>
<evidence type="ECO:0000313" key="3">
    <source>
        <dbReference type="EMBL" id="CAI6376315.1"/>
    </source>
</evidence>
<dbReference type="InterPro" id="IPR041588">
    <property type="entry name" value="Integrase_H2C2"/>
</dbReference>
<dbReference type="GO" id="GO:0015074">
    <property type="term" value="P:DNA integration"/>
    <property type="evidence" value="ECO:0007669"/>
    <property type="project" value="InterPro"/>
</dbReference>
<reference evidence="3 4" key="1">
    <citation type="submission" date="2023-01" db="EMBL/GenBank/DDBJ databases">
        <authorList>
            <person name="Whitehead M."/>
        </authorList>
    </citation>
    <scope>NUCLEOTIDE SEQUENCE [LARGE SCALE GENOMIC DNA]</scope>
</reference>
<dbReference type="CDD" id="cd01644">
    <property type="entry name" value="RT_pepA17"/>
    <property type="match status" value="1"/>
</dbReference>
<dbReference type="InterPro" id="IPR036397">
    <property type="entry name" value="RNaseH_sf"/>
</dbReference>